<reference evidence="1" key="1">
    <citation type="submission" date="2021-01" db="EMBL/GenBank/DDBJ databases">
        <title>Modified the classification status of verrucomicrobia.</title>
        <authorList>
            <person name="Feng X."/>
        </authorList>
    </citation>
    <scope>NUCLEOTIDE SEQUENCE</scope>
    <source>
        <strain evidence="1">KCTC 12986</strain>
    </source>
</reference>
<name>A0A934RRD2_9BACT</name>
<dbReference type="RefSeq" id="WP_200390294.1">
    <property type="nucleotide sequence ID" value="NZ_JAENIO010000003.1"/>
</dbReference>
<evidence type="ECO:0000313" key="1">
    <source>
        <dbReference type="EMBL" id="MBK1832860.1"/>
    </source>
</evidence>
<dbReference type="EMBL" id="JAENIO010000003">
    <property type="protein sequence ID" value="MBK1832860.1"/>
    <property type="molecule type" value="Genomic_DNA"/>
</dbReference>
<dbReference type="Proteomes" id="UP000604083">
    <property type="component" value="Unassembled WGS sequence"/>
</dbReference>
<comment type="caution">
    <text evidence="1">The sequence shown here is derived from an EMBL/GenBank/DDBJ whole genome shotgun (WGS) entry which is preliminary data.</text>
</comment>
<accession>A0A934RRD2</accession>
<dbReference type="AlphaFoldDB" id="A0A934RRD2"/>
<keyword evidence="2" id="KW-1185">Reference proteome</keyword>
<sequence>MFANQPINLHFTIPATDALGREEVEGQLRFHAENLDLHWRLKGNVFTGGAGEMTTIAIPYPAVAEVRLHKRWFRPSELILRVEDPSLVAAIPGSEVGRLVMQVQDQSKDALKNVNELIDYRRSVFLLDETNKRLEVLRES</sequence>
<gene>
    <name evidence="1" type="ORF">JIN78_02200</name>
</gene>
<protein>
    <submittedName>
        <fullName evidence="1">Uncharacterized protein</fullName>
    </submittedName>
</protein>
<organism evidence="1 2">
    <name type="scientific">Roseibacillus ishigakijimensis</name>
    <dbReference type="NCBI Taxonomy" id="454146"/>
    <lineage>
        <taxon>Bacteria</taxon>
        <taxon>Pseudomonadati</taxon>
        <taxon>Verrucomicrobiota</taxon>
        <taxon>Verrucomicrobiia</taxon>
        <taxon>Verrucomicrobiales</taxon>
        <taxon>Verrucomicrobiaceae</taxon>
        <taxon>Roseibacillus</taxon>
    </lineage>
</organism>
<proteinExistence type="predicted"/>
<evidence type="ECO:0000313" key="2">
    <source>
        <dbReference type="Proteomes" id="UP000604083"/>
    </source>
</evidence>